<comment type="caution">
    <text evidence="2">Lacks conserved residue(s) required for the propagation of feature annotation.</text>
</comment>
<dbReference type="EMBL" id="MAAO01000002">
    <property type="protein sequence ID" value="OUR99736.1"/>
    <property type="molecule type" value="Genomic_DNA"/>
</dbReference>
<dbReference type="PANTHER" id="PTHR12756:SF11">
    <property type="entry name" value="CYTOSOLIC CARBOXYPEPTIDASE 1"/>
    <property type="match status" value="1"/>
</dbReference>
<name>A0A1Y5FG56_9BACT</name>
<evidence type="ECO:0000313" key="4">
    <source>
        <dbReference type="EMBL" id="OUR99736.1"/>
    </source>
</evidence>
<dbReference type="PANTHER" id="PTHR12756">
    <property type="entry name" value="CYTOSOLIC CARBOXYPEPTIDASE"/>
    <property type="match status" value="1"/>
</dbReference>
<dbReference type="SUPFAM" id="SSF53187">
    <property type="entry name" value="Zn-dependent exopeptidases"/>
    <property type="match status" value="1"/>
</dbReference>
<organism evidence="4 5">
    <name type="scientific">Halobacteriovorax marinus</name>
    <dbReference type="NCBI Taxonomy" id="97084"/>
    <lineage>
        <taxon>Bacteria</taxon>
        <taxon>Pseudomonadati</taxon>
        <taxon>Bdellovibrionota</taxon>
        <taxon>Bacteriovoracia</taxon>
        <taxon>Bacteriovoracales</taxon>
        <taxon>Halobacteriovoraceae</taxon>
        <taxon>Halobacteriovorax</taxon>
    </lineage>
</organism>
<feature type="domain" description="Peptidase M14" evidence="3">
    <location>
        <begin position="84"/>
        <end position="334"/>
    </location>
</feature>
<dbReference type="Pfam" id="PF00246">
    <property type="entry name" value="Peptidase_M14"/>
    <property type="match status" value="1"/>
</dbReference>
<dbReference type="Gene3D" id="3.40.630.10">
    <property type="entry name" value="Zn peptidases"/>
    <property type="match status" value="1"/>
</dbReference>
<proteinExistence type="inferred from homology"/>
<dbReference type="InterPro" id="IPR050821">
    <property type="entry name" value="Cytosolic_carboxypeptidase"/>
</dbReference>
<comment type="cofactor">
    <cofactor evidence="1">
        <name>Zn(2+)</name>
        <dbReference type="ChEBI" id="CHEBI:29105"/>
    </cofactor>
</comment>
<evidence type="ECO:0000256" key="1">
    <source>
        <dbReference type="ARBA" id="ARBA00001947"/>
    </source>
</evidence>
<dbReference type="GO" id="GO:0006508">
    <property type="term" value="P:proteolysis"/>
    <property type="evidence" value="ECO:0007669"/>
    <property type="project" value="InterPro"/>
</dbReference>
<evidence type="ECO:0000259" key="3">
    <source>
        <dbReference type="PROSITE" id="PS52035"/>
    </source>
</evidence>
<dbReference type="InterPro" id="IPR000834">
    <property type="entry name" value="Peptidase_M14"/>
</dbReference>
<accession>A0A1Y5FG56</accession>
<reference evidence="5" key="1">
    <citation type="journal article" date="2017" name="Proc. Natl. Acad. Sci. U.S.A.">
        <title>Simulation of Deepwater Horizon oil plume reveals substrate specialization within a complex community of hydrocarbon-degraders.</title>
        <authorList>
            <person name="Hu P."/>
            <person name="Dubinsky E.A."/>
            <person name="Probst A.J."/>
            <person name="Wang J."/>
            <person name="Sieber C.M.K."/>
            <person name="Tom L.M."/>
            <person name="Gardinali P."/>
            <person name="Banfield J.F."/>
            <person name="Atlas R.M."/>
            <person name="Andersen G.L."/>
        </authorList>
    </citation>
    <scope>NUCLEOTIDE SEQUENCE [LARGE SCALE GENOMIC DNA]</scope>
</reference>
<dbReference type="AlphaFoldDB" id="A0A1Y5FG56"/>
<comment type="caution">
    <text evidence="4">The sequence shown here is derived from an EMBL/GenBank/DDBJ whole genome shotgun (WGS) entry which is preliminary data.</text>
</comment>
<protein>
    <recommendedName>
        <fullName evidence="3">Peptidase M14 domain-containing protein</fullName>
    </recommendedName>
</protein>
<dbReference type="SMART" id="SM00631">
    <property type="entry name" value="Zn_pept"/>
    <property type="match status" value="1"/>
</dbReference>
<sequence length="334" mass="39287">MNKILLVFLITQSAFSICVKEYQLSGLNLLNQLNSLNQTRTFYLNKFDQFVPLTNLSKINPTKSYTLQENQTPILRDYDDRYIKYYRYQRMLDFLKTKKQEFTNLDYKIETIGKSIQGRSLFSIYPKSIDPNKSVILMFGRHHGDEGTANWIIEGFVNNFLNDSEFNSKFQLVLYPMVNPDGAENRVRYNKNGRDLNRSWNREPSRSKDEIQTIQSHLIKNLLSSNTPVIALDMHGSFTEDFIYRVQKKFIDLDFYNIQQNFIDTLGSFDTWQRGNFKHSNGHPKMARILLVRDYKLNALTHETQRDISLNANRTLEDVLKQGRDVLNSIKLLY</sequence>
<dbReference type="Proteomes" id="UP000196531">
    <property type="component" value="Unassembled WGS sequence"/>
</dbReference>
<gene>
    <name evidence="4" type="ORF">A9Q84_01550</name>
</gene>
<dbReference type="PROSITE" id="PS52035">
    <property type="entry name" value="PEPTIDASE_M14"/>
    <property type="match status" value="1"/>
</dbReference>
<comment type="similarity">
    <text evidence="2">Belongs to the peptidase M14 family.</text>
</comment>
<dbReference type="GO" id="GO:0008270">
    <property type="term" value="F:zinc ion binding"/>
    <property type="evidence" value="ECO:0007669"/>
    <property type="project" value="InterPro"/>
</dbReference>
<dbReference type="GO" id="GO:0004181">
    <property type="term" value="F:metallocarboxypeptidase activity"/>
    <property type="evidence" value="ECO:0007669"/>
    <property type="project" value="InterPro"/>
</dbReference>
<evidence type="ECO:0000313" key="5">
    <source>
        <dbReference type="Proteomes" id="UP000196531"/>
    </source>
</evidence>
<evidence type="ECO:0000256" key="2">
    <source>
        <dbReference type="PROSITE-ProRule" id="PRU01379"/>
    </source>
</evidence>